<geneLocation type="plasmid" evidence="2">
    <name>p5d_fsymbiotica-3</name>
</geneLocation>
<sequence>MLKNIQDLMNPGLESLEVKQAEGLSLFEAHKAFIEASIAKEKIDKKKIIENKMIVSYLLPSCSDKVRAVPNAVLRGALFGVVGRGRRKHEDNVLKTTINGISLRYTGKQLDQSDLDVWAECFRLNQGFRLGEEIFFSSKAFLLGIGRNNGKTDRDWLYSCFRRLMGAVVEIGDGHCFYTGQLLQHWYRDEKTGKNSLVLNQKLLPFFQTQFWTGLILEQRLLLKNKSLAKWLHGFYSTHKNPFEYKVEKLMDLCGSDVVVVKTFKQKLKKALIELNSATGWECLIDENHLVHVKKK</sequence>
<gene>
    <name evidence="1" type="ORF">CCS41_14890</name>
</gene>
<dbReference type="InterPro" id="IPR010751">
    <property type="entry name" value="TrfA"/>
</dbReference>
<reference evidence="1 2" key="1">
    <citation type="submission" date="2017-05" db="EMBL/GenBank/DDBJ databases">
        <title>Genome sequence of Candidatus Fukatsuia symbiotica and Candidatus Hamiltonella defensa from Acyrthosiphon pisum strain 5D.</title>
        <authorList>
            <person name="Patel V.A."/>
            <person name="Chevignon G."/>
            <person name="Russell J.A."/>
            <person name="Oliver K.M."/>
        </authorList>
    </citation>
    <scope>NUCLEOTIDE SEQUENCE [LARGE SCALE GENOMIC DNA]</scope>
    <source>
        <strain evidence="1 2">5D</strain>
        <plasmid evidence="2">p5d_fsymbiotica-3</plasmid>
    </source>
</reference>
<dbReference type="EMBL" id="CP021662">
    <property type="protein sequence ID" value="AWK15694.1"/>
    <property type="molecule type" value="Genomic_DNA"/>
</dbReference>
<dbReference type="Pfam" id="PF07042">
    <property type="entry name" value="TrfA"/>
    <property type="match status" value="1"/>
</dbReference>
<accession>A0A2U8IBE6</accession>
<proteinExistence type="predicted"/>
<protein>
    <recommendedName>
        <fullName evidence="3">Replication protein</fullName>
    </recommendedName>
</protein>
<name>A0A2U8IBE6_9GAMM</name>
<dbReference type="OrthoDB" id="8481003at2"/>
<dbReference type="AlphaFoldDB" id="A0A2U8IBE6"/>
<evidence type="ECO:0000313" key="2">
    <source>
        <dbReference type="Proteomes" id="UP000261875"/>
    </source>
</evidence>
<keyword evidence="1" id="KW-0614">Plasmid</keyword>
<dbReference type="RefSeq" id="WP_119797986.1">
    <property type="nucleotide sequence ID" value="NZ_CP021662.1"/>
</dbReference>
<dbReference type="KEGG" id="fsm:CCS41_14890"/>
<evidence type="ECO:0000313" key="1">
    <source>
        <dbReference type="EMBL" id="AWK15694.1"/>
    </source>
</evidence>
<organism evidence="1 2">
    <name type="scientific">Candidatus Fukatsuia symbiotica</name>
    <dbReference type="NCBI Taxonomy" id="1878942"/>
    <lineage>
        <taxon>Bacteria</taxon>
        <taxon>Pseudomonadati</taxon>
        <taxon>Pseudomonadota</taxon>
        <taxon>Gammaproteobacteria</taxon>
        <taxon>Enterobacterales</taxon>
        <taxon>Yersiniaceae</taxon>
        <taxon>Candidatus Fukatsuia</taxon>
    </lineage>
</organism>
<evidence type="ECO:0008006" key="3">
    <source>
        <dbReference type="Google" id="ProtNLM"/>
    </source>
</evidence>
<dbReference type="Proteomes" id="UP000261875">
    <property type="component" value="Plasmid p5D_Fsymbiotica-3"/>
</dbReference>
<keyword evidence="2" id="KW-1185">Reference proteome</keyword>